<protein>
    <submittedName>
        <fullName evidence="2">B(0,+)-type amino acid transporter 1</fullName>
    </submittedName>
</protein>
<dbReference type="Proteomes" id="UP001266305">
    <property type="component" value="Unassembled WGS sequence"/>
</dbReference>
<gene>
    <name evidence="2" type="primary">SLC7A9_1</name>
    <name evidence="2" type="ORF">P7K49_034053</name>
</gene>
<dbReference type="InterPro" id="IPR050598">
    <property type="entry name" value="AminoAcid_Transporter"/>
</dbReference>
<sequence>MSAHGHSVTCALLQVPIVIPVLVTLISVFLVLAPIISKPEWEYLYCVLFILSGLIFYFLFVYYKFGWAQKISKPITTHLQLLMEVVPPEEEPE</sequence>
<evidence type="ECO:0000313" key="2">
    <source>
        <dbReference type="EMBL" id="KAK2088146.1"/>
    </source>
</evidence>
<keyword evidence="1" id="KW-0812">Transmembrane</keyword>
<name>A0ABQ9TU42_SAGOE</name>
<dbReference type="PANTHER" id="PTHR11785:SF354">
    <property type="entry name" value="B(0,+)-TYPE AMINO ACID TRANSPORTER 1"/>
    <property type="match status" value="1"/>
</dbReference>
<dbReference type="EMBL" id="JASSZA010000019">
    <property type="protein sequence ID" value="KAK2088146.1"/>
    <property type="molecule type" value="Genomic_DNA"/>
</dbReference>
<evidence type="ECO:0000313" key="3">
    <source>
        <dbReference type="Proteomes" id="UP001266305"/>
    </source>
</evidence>
<evidence type="ECO:0000256" key="1">
    <source>
        <dbReference type="SAM" id="Phobius"/>
    </source>
</evidence>
<keyword evidence="3" id="KW-1185">Reference proteome</keyword>
<comment type="caution">
    <text evidence="2">The sequence shown here is derived from an EMBL/GenBank/DDBJ whole genome shotgun (WGS) entry which is preliminary data.</text>
</comment>
<keyword evidence="1" id="KW-0472">Membrane</keyword>
<proteinExistence type="predicted"/>
<organism evidence="2 3">
    <name type="scientific">Saguinus oedipus</name>
    <name type="common">Cotton-top tamarin</name>
    <name type="synonym">Oedipomidas oedipus</name>
    <dbReference type="NCBI Taxonomy" id="9490"/>
    <lineage>
        <taxon>Eukaryota</taxon>
        <taxon>Metazoa</taxon>
        <taxon>Chordata</taxon>
        <taxon>Craniata</taxon>
        <taxon>Vertebrata</taxon>
        <taxon>Euteleostomi</taxon>
        <taxon>Mammalia</taxon>
        <taxon>Eutheria</taxon>
        <taxon>Euarchontoglires</taxon>
        <taxon>Primates</taxon>
        <taxon>Haplorrhini</taxon>
        <taxon>Platyrrhini</taxon>
        <taxon>Cebidae</taxon>
        <taxon>Callitrichinae</taxon>
        <taxon>Saguinus</taxon>
    </lineage>
</organism>
<dbReference type="PANTHER" id="PTHR11785">
    <property type="entry name" value="AMINO ACID TRANSPORTER"/>
    <property type="match status" value="1"/>
</dbReference>
<feature type="transmembrane region" description="Helical" evidence="1">
    <location>
        <begin position="12"/>
        <end position="36"/>
    </location>
</feature>
<reference evidence="2 3" key="1">
    <citation type="submission" date="2023-05" db="EMBL/GenBank/DDBJ databases">
        <title>B98-5 Cell Line De Novo Hybrid Assembly: An Optical Mapping Approach.</title>
        <authorList>
            <person name="Kananen K."/>
            <person name="Auerbach J.A."/>
            <person name="Kautto E."/>
            <person name="Blachly J.S."/>
        </authorList>
    </citation>
    <scope>NUCLEOTIDE SEQUENCE [LARGE SCALE GENOMIC DNA]</scope>
    <source>
        <strain evidence="2">B95-8</strain>
        <tissue evidence="2">Cell line</tissue>
    </source>
</reference>
<feature type="transmembrane region" description="Helical" evidence="1">
    <location>
        <begin position="42"/>
        <end position="63"/>
    </location>
</feature>
<keyword evidence="1" id="KW-1133">Transmembrane helix</keyword>
<accession>A0ABQ9TU42</accession>